<reference evidence="9 10" key="1">
    <citation type="submission" date="2018-03" db="EMBL/GenBank/DDBJ databases">
        <title>First report of an OXA-48+CTX-M-M-producing Kluyvera ascorbata clone recovered from patients admitted in a University Hospital in Madrid, Spain.</title>
        <authorList>
            <person name="Hernandez-Garcia M."/>
            <person name="Leon-Sampedro R."/>
            <person name="Perez-Viso B."/>
            <person name="Morosini M.I."/>
            <person name="Lopez-Fresnena N."/>
            <person name="Coque T.M."/>
            <person name="Bonten M."/>
            <person name="Malhotra-Kumar S."/>
            <person name="Ruiz-Garbajosa P."/>
            <person name="Canton R."/>
        </authorList>
    </citation>
    <scope>NUCLEOTIDE SEQUENCE [LARGE SCALE GENOMIC DNA]</scope>
    <source>
        <strain evidence="9 10">KA2</strain>
    </source>
</reference>
<dbReference type="Pfam" id="PF16449">
    <property type="entry name" value="MatB"/>
    <property type="match status" value="1"/>
</dbReference>
<evidence type="ECO:0000256" key="7">
    <source>
        <dbReference type="ARBA" id="ARBA00031192"/>
    </source>
</evidence>
<evidence type="ECO:0000256" key="5">
    <source>
        <dbReference type="ARBA" id="ARBA00023263"/>
    </source>
</evidence>
<sequence length="196" mass="20228">MNKKVVALAFMIAGITSADAAFAADTTAQAVATWSATAKKDTSSKLVVTPLGSLSFQYAEGVKGFSTQKGLFDVAVEGDATATGFKLTSRLLTNTLTAIDNSGSTLEIGVSYNGEKIEKTSDTTLIDTYNGSNGGNLNAIASGYNRSGRVTAQDAFAFAVVGGTTDGTKALSDYSDLPDGIWSGDVSVEFDATWTS</sequence>
<evidence type="ECO:0000256" key="4">
    <source>
        <dbReference type="ARBA" id="ARBA00022729"/>
    </source>
</evidence>
<dbReference type="AlphaFoldDB" id="A0A2T2XVL8"/>
<keyword evidence="4 8" id="KW-0732">Signal</keyword>
<dbReference type="EMBL" id="PYHO01000037">
    <property type="protein sequence ID" value="PSR44287.1"/>
    <property type="molecule type" value="Genomic_DNA"/>
</dbReference>
<dbReference type="InterPro" id="IPR038478">
    <property type="entry name" value="Fimbrillin_EcpA_sf"/>
</dbReference>
<evidence type="ECO:0000256" key="2">
    <source>
        <dbReference type="ARBA" id="ARBA00007305"/>
    </source>
</evidence>
<comment type="similarity">
    <text evidence="2">Belongs to the EcpA/MatB fimbrillin family.</text>
</comment>
<feature type="signal peptide" evidence="8">
    <location>
        <begin position="1"/>
        <end position="23"/>
    </location>
</feature>
<proteinExistence type="inferred from homology"/>
<dbReference type="Gene3D" id="2.60.40.3290">
    <property type="entry name" value="Fimbrial protein EcpA"/>
    <property type="match status" value="1"/>
</dbReference>
<organism evidence="9 10">
    <name type="scientific">Kluyvera genomosp. 2</name>
    <dbReference type="NCBI Taxonomy" id="2774054"/>
    <lineage>
        <taxon>Bacteria</taxon>
        <taxon>Pseudomonadati</taxon>
        <taxon>Pseudomonadota</taxon>
        <taxon>Gammaproteobacteria</taxon>
        <taxon>Enterobacterales</taxon>
        <taxon>Enterobacteriaceae</taxon>
        <taxon>Kluyvera</taxon>
    </lineage>
</organism>
<evidence type="ECO:0000256" key="1">
    <source>
        <dbReference type="ARBA" id="ARBA00004561"/>
    </source>
</evidence>
<keyword evidence="10" id="KW-1185">Reference proteome</keyword>
<comment type="subunit">
    <text evidence="6">Self-associates. Forms filaments. Interacts with EcpD.</text>
</comment>
<keyword evidence="5" id="KW-0281">Fimbrium</keyword>
<dbReference type="RefSeq" id="WP_106930880.1">
    <property type="nucleotide sequence ID" value="NZ_CABMMU010000037.1"/>
</dbReference>
<evidence type="ECO:0000313" key="9">
    <source>
        <dbReference type="EMBL" id="PSR44287.1"/>
    </source>
</evidence>
<evidence type="ECO:0000256" key="3">
    <source>
        <dbReference type="ARBA" id="ARBA00014507"/>
    </source>
</evidence>
<gene>
    <name evidence="9" type="ORF">C8256_24105</name>
</gene>
<dbReference type="InterPro" id="IPR016514">
    <property type="entry name" value="EcpA"/>
</dbReference>
<dbReference type="GO" id="GO:0009289">
    <property type="term" value="C:pilus"/>
    <property type="evidence" value="ECO:0007669"/>
    <property type="project" value="UniProtKB-SubCell"/>
</dbReference>
<protein>
    <recommendedName>
        <fullName evidence="3">Common pilus major fimbrillin subunit EcpA</fullName>
    </recommendedName>
    <alternativeName>
        <fullName evidence="7">MatB fimbrillin</fullName>
    </alternativeName>
</protein>
<comment type="subcellular location">
    <subcellularLocation>
        <location evidence="1">Fimbrium</location>
    </subcellularLocation>
</comment>
<evidence type="ECO:0000313" key="10">
    <source>
        <dbReference type="Proteomes" id="UP000240892"/>
    </source>
</evidence>
<name>A0A2T2XVL8_9ENTR</name>
<dbReference type="Proteomes" id="UP000240892">
    <property type="component" value="Unassembled WGS sequence"/>
</dbReference>
<evidence type="ECO:0000256" key="8">
    <source>
        <dbReference type="SAM" id="SignalP"/>
    </source>
</evidence>
<feature type="chain" id="PRO_5015680322" description="Common pilus major fimbrillin subunit EcpA" evidence="8">
    <location>
        <begin position="24"/>
        <end position="196"/>
    </location>
</feature>
<accession>A0A2T2XVL8</accession>
<comment type="caution">
    <text evidence="9">The sequence shown here is derived from an EMBL/GenBank/DDBJ whole genome shotgun (WGS) entry which is preliminary data.</text>
</comment>
<evidence type="ECO:0000256" key="6">
    <source>
        <dbReference type="ARBA" id="ARBA00026091"/>
    </source>
</evidence>